<evidence type="ECO:0000313" key="7">
    <source>
        <dbReference type="EMBL" id="KAK0404427.1"/>
    </source>
</evidence>
<evidence type="ECO:0000256" key="3">
    <source>
        <dbReference type="ARBA" id="ARBA00023242"/>
    </source>
</evidence>
<dbReference type="InterPro" id="IPR036910">
    <property type="entry name" value="HMG_box_dom_sf"/>
</dbReference>
<dbReference type="FunFam" id="1.10.30.10:FF:000002">
    <property type="entry name" value="transcription factor Sox-2"/>
    <property type="match status" value="1"/>
</dbReference>
<comment type="caution">
    <text evidence="7">The sequence shown here is derived from an EMBL/GenBank/DDBJ whole genome shotgun (WGS) entry which is preliminary data.</text>
</comment>
<feature type="compositionally biased region" description="Polar residues" evidence="5">
    <location>
        <begin position="502"/>
        <end position="513"/>
    </location>
</feature>
<evidence type="ECO:0000256" key="2">
    <source>
        <dbReference type="ARBA" id="ARBA00023125"/>
    </source>
</evidence>
<feature type="domain" description="HMG box" evidence="6">
    <location>
        <begin position="174"/>
        <end position="242"/>
    </location>
</feature>
<dbReference type="SUPFAM" id="SSF47095">
    <property type="entry name" value="HMG-box"/>
    <property type="match status" value="1"/>
</dbReference>
<keyword evidence="2 4" id="KW-0238">DNA-binding</keyword>
<comment type="subcellular location">
    <subcellularLocation>
        <location evidence="1">Nucleus</location>
    </subcellularLocation>
</comment>
<organism evidence="7 8">
    <name type="scientific">Steinernema hermaphroditum</name>
    <dbReference type="NCBI Taxonomy" id="289476"/>
    <lineage>
        <taxon>Eukaryota</taxon>
        <taxon>Metazoa</taxon>
        <taxon>Ecdysozoa</taxon>
        <taxon>Nematoda</taxon>
        <taxon>Chromadorea</taxon>
        <taxon>Rhabditida</taxon>
        <taxon>Tylenchina</taxon>
        <taxon>Panagrolaimomorpha</taxon>
        <taxon>Strongyloidoidea</taxon>
        <taxon>Steinernematidae</taxon>
        <taxon>Steinernema</taxon>
    </lineage>
</organism>
<dbReference type="GO" id="GO:0001228">
    <property type="term" value="F:DNA-binding transcription activator activity, RNA polymerase II-specific"/>
    <property type="evidence" value="ECO:0007669"/>
    <property type="project" value="TreeGrafter"/>
</dbReference>
<proteinExistence type="predicted"/>
<dbReference type="GO" id="GO:0000122">
    <property type="term" value="P:negative regulation of transcription by RNA polymerase II"/>
    <property type="evidence" value="ECO:0007669"/>
    <property type="project" value="TreeGrafter"/>
</dbReference>
<dbReference type="SMART" id="SM00398">
    <property type="entry name" value="HMG"/>
    <property type="match status" value="1"/>
</dbReference>
<feature type="region of interest" description="Disordered" evidence="5">
    <location>
        <begin position="134"/>
        <end position="171"/>
    </location>
</feature>
<evidence type="ECO:0000256" key="1">
    <source>
        <dbReference type="ARBA" id="ARBA00004123"/>
    </source>
</evidence>
<feature type="compositionally biased region" description="Basic and acidic residues" evidence="5">
    <location>
        <begin position="161"/>
        <end position="171"/>
    </location>
</feature>
<evidence type="ECO:0000259" key="6">
    <source>
        <dbReference type="PROSITE" id="PS50118"/>
    </source>
</evidence>
<feature type="compositionally biased region" description="Polar residues" evidence="5">
    <location>
        <begin position="134"/>
        <end position="147"/>
    </location>
</feature>
<reference evidence="7" key="1">
    <citation type="submission" date="2023-06" db="EMBL/GenBank/DDBJ databases">
        <title>Genomic analysis of the entomopathogenic nematode Steinernema hermaphroditum.</title>
        <authorList>
            <person name="Schwarz E.M."/>
            <person name="Heppert J.K."/>
            <person name="Baniya A."/>
            <person name="Schwartz H.T."/>
            <person name="Tan C.-H."/>
            <person name="Antoshechkin I."/>
            <person name="Sternberg P.W."/>
            <person name="Goodrich-Blair H."/>
            <person name="Dillman A.R."/>
        </authorList>
    </citation>
    <scope>NUCLEOTIDE SEQUENCE</scope>
    <source>
        <strain evidence="7">PS9179</strain>
        <tissue evidence="7">Whole animal</tissue>
    </source>
</reference>
<protein>
    <recommendedName>
        <fullName evidence="6">HMG box domain-containing protein</fullName>
    </recommendedName>
</protein>
<gene>
    <name evidence="7" type="ORF">QR680_017449</name>
</gene>
<accession>A0AA39HH00</accession>
<dbReference type="GO" id="GO:0000978">
    <property type="term" value="F:RNA polymerase II cis-regulatory region sequence-specific DNA binding"/>
    <property type="evidence" value="ECO:0007669"/>
    <property type="project" value="TreeGrafter"/>
</dbReference>
<keyword evidence="3 4" id="KW-0539">Nucleus</keyword>
<feature type="compositionally biased region" description="Polar residues" evidence="5">
    <location>
        <begin position="74"/>
        <end position="91"/>
    </location>
</feature>
<dbReference type="Pfam" id="PF00505">
    <property type="entry name" value="HMG_box"/>
    <property type="match status" value="1"/>
</dbReference>
<dbReference type="PROSITE" id="PS50118">
    <property type="entry name" value="HMG_BOX_2"/>
    <property type="match status" value="1"/>
</dbReference>
<dbReference type="EMBL" id="JAUCMV010000004">
    <property type="protein sequence ID" value="KAK0404427.1"/>
    <property type="molecule type" value="Genomic_DNA"/>
</dbReference>
<dbReference type="PANTHER" id="PTHR10270">
    <property type="entry name" value="SOX TRANSCRIPTION FACTOR"/>
    <property type="match status" value="1"/>
</dbReference>
<evidence type="ECO:0000313" key="8">
    <source>
        <dbReference type="Proteomes" id="UP001175271"/>
    </source>
</evidence>
<dbReference type="Proteomes" id="UP001175271">
    <property type="component" value="Unassembled WGS sequence"/>
</dbReference>
<dbReference type="CDD" id="cd22028">
    <property type="entry name" value="HMG-box_SoxA_SoxB_SoxG"/>
    <property type="match status" value="1"/>
</dbReference>
<feature type="DNA-binding region" description="HMG box" evidence="4">
    <location>
        <begin position="174"/>
        <end position="242"/>
    </location>
</feature>
<feature type="region of interest" description="Disordered" evidence="5">
    <location>
        <begin position="1"/>
        <end position="101"/>
    </location>
</feature>
<dbReference type="GO" id="GO:0005634">
    <property type="term" value="C:nucleus"/>
    <property type="evidence" value="ECO:0007669"/>
    <property type="project" value="UniProtKB-SubCell"/>
</dbReference>
<sequence length="625" mass="67358">MNSPVLPLRATGDVDGFPGLREDSVGFGSPKVAGRGQVTCGIGPRGTAPDRRRVARVSESPDDIDDLLLPATPGASSPTLPRSRSRATQSPTGPPEAAPSAPMLMMDSEALKPPQQTMLHDSYSLYMSQNGFTSLGQMPPTSTSTIPSEEMVPDSPGSSHGSKEKGGSLKDDRVKRPMNAFMVWSRGQRRKMAQENPKMHNSEISKRLGQEWKLLNENDKRPFIDEAKRLRAIHMKEHPDYKYRPRRKKPVTKKPGAGVAVPMGHGAGFLDQLKSAASYQPMPTTAWPSAPTSTAAATTAPGGYFDQYGLYGSRPSYGDMIGPYLGQTPSPGATAQYQNQQAQLAAAAAYAGYNQGLPLPVKSEEPTTLGLPNGAALEPPEASLFRGFYDPMNHSATAAYDSTATVTAAYNMAALACSNKGVCINWRLLILLDLPRGSISSVTVSRGTVTEARRIASAVFAKKASKTNNGCRDTLQSAFSDTPPQTELRKQSRWRSRIHSISGPNVNPLSSEGHSGLRGPSWSRNPSKPLRFLEAKGRNLWIPATIAPKARTQHGVAPGAHIIRGTCAATSRRHCSGLDTRRSDPGCGNQRPKIDGPWFPVSNTQFNAGKPRQMFIVCSYSLRIS</sequence>
<name>A0AA39HH00_9BILA</name>
<keyword evidence="8" id="KW-1185">Reference proteome</keyword>
<evidence type="ECO:0000256" key="5">
    <source>
        <dbReference type="SAM" id="MobiDB-lite"/>
    </source>
</evidence>
<dbReference type="GO" id="GO:0007420">
    <property type="term" value="P:brain development"/>
    <property type="evidence" value="ECO:0007669"/>
    <property type="project" value="TreeGrafter"/>
</dbReference>
<feature type="region of interest" description="Disordered" evidence="5">
    <location>
        <begin position="492"/>
        <end position="523"/>
    </location>
</feature>
<dbReference type="PANTHER" id="PTHR10270:SF327">
    <property type="entry name" value="PROTEIN CBG16280"/>
    <property type="match status" value="1"/>
</dbReference>
<dbReference type="InterPro" id="IPR009071">
    <property type="entry name" value="HMG_box_dom"/>
</dbReference>
<dbReference type="Gene3D" id="1.10.30.10">
    <property type="entry name" value="High mobility group box domain"/>
    <property type="match status" value="1"/>
</dbReference>
<dbReference type="InterPro" id="IPR050140">
    <property type="entry name" value="SRY-related_HMG-box_TF-like"/>
</dbReference>
<dbReference type="AlphaFoldDB" id="A0AA39HH00"/>
<dbReference type="GO" id="GO:0030182">
    <property type="term" value="P:neuron differentiation"/>
    <property type="evidence" value="ECO:0007669"/>
    <property type="project" value="TreeGrafter"/>
</dbReference>
<evidence type="ECO:0000256" key="4">
    <source>
        <dbReference type="PROSITE-ProRule" id="PRU00267"/>
    </source>
</evidence>